<name>A0ABN1QGW9_9ACTN</name>
<protein>
    <submittedName>
        <fullName evidence="7">MFS transporter</fullName>
    </submittedName>
</protein>
<feature type="transmembrane region" description="Helical" evidence="5">
    <location>
        <begin position="25"/>
        <end position="51"/>
    </location>
</feature>
<feature type="domain" description="Major facilitator superfamily (MFS) profile" evidence="6">
    <location>
        <begin position="25"/>
        <end position="417"/>
    </location>
</feature>
<feature type="transmembrane region" description="Helical" evidence="5">
    <location>
        <begin position="368"/>
        <end position="386"/>
    </location>
</feature>
<dbReference type="InterPro" id="IPR011701">
    <property type="entry name" value="MFS"/>
</dbReference>
<feature type="transmembrane region" description="Helical" evidence="5">
    <location>
        <begin position="300"/>
        <end position="320"/>
    </location>
</feature>
<feature type="transmembrane region" description="Helical" evidence="5">
    <location>
        <begin position="118"/>
        <end position="139"/>
    </location>
</feature>
<dbReference type="SUPFAM" id="SSF103473">
    <property type="entry name" value="MFS general substrate transporter"/>
    <property type="match status" value="1"/>
</dbReference>
<dbReference type="Gene3D" id="1.20.1250.20">
    <property type="entry name" value="MFS general substrate transporter like domains"/>
    <property type="match status" value="1"/>
</dbReference>
<comment type="caution">
    <text evidence="7">The sequence shown here is derived from an EMBL/GenBank/DDBJ whole genome shotgun (WGS) entry which is preliminary data.</text>
</comment>
<feature type="transmembrane region" description="Helical" evidence="5">
    <location>
        <begin position="94"/>
        <end position="112"/>
    </location>
</feature>
<evidence type="ECO:0000313" key="8">
    <source>
        <dbReference type="Proteomes" id="UP001500665"/>
    </source>
</evidence>
<dbReference type="InterPro" id="IPR020846">
    <property type="entry name" value="MFS_dom"/>
</dbReference>
<proteinExistence type="predicted"/>
<feature type="transmembrane region" description="Helical" evidence="5">
    <location>
        <begin position="151"/>
        <end position="170"/>
    </location>
</feature>
<reference evidence="7 8" key="1">
    <citation type="journal article" date="2019" name="Int. J. Syst. Evol. Microbiol.">
        <title>The Global Catalogue of Microorganisms (GCM) 10K type strain sequencing project: providing services to taxonomists for standard genome sequencing and annotation.</title>
        <authorList>
            <consortium name="The Broad Institute Genomics Platform"/>
            <consortium name="The Broad Institute Genome Sequencing Center for Infectious Disease"/>
            <person name="Wu L."/>
            <person name="Ma J."/>
        </authorList>
    </citation>
    <scope>NUCLEOTIDE SEQUENCE [LARGE SCALE GENOMIC DNA]</scope>
    <source>
        <strain evidence="7 8">JCM 10696</strain>
    </source>
</reference>
<accession>A0ABN1QGW9</accession>
<gene>
    <name evidence="7" type="ORF">GCM10009550_12960</name>
</gene>
<dbReference type="InterPro" id="IPR036259">
    <property type="entry name" value="MFS_trans_sf"/>
</dbReference>
<dbReference type="Proteomes" id="UP001500665">
    <property type="component" value="Unassembled WGS sequence"/>
</dbReference>
<evidence type="ECO:0000256" key="2">
    <source>
        <dbReference type="ARBA" id="ARBA00022692"/>
    </source>
</evidence>
<dbReference type="PROSITE" id="PS50850">
    <property type="entry name" value="MFS"/>
    <property type="match status" value="1"/>
</dbReference>
<feature type="transmembrane region" description="Helical" evidence="5">
    <location>
        <begin position="392"/>
        <end position="411"/>
    </location>
</feature>
<dbReference type="InterPro" id="IPR005828">
    <property type="entry name" value="MFS_sugar_transport-like"/>
</dbReference>
<evidence type="ECO:0000259" key="6">
    <source>
        <dbReference type="PROSITE" id="PS50850"/>
    </source>
</evidence>
<feature type="transmembrane region" description="Helical" evidence="5">
    <location>
        <begin position="182"/>
        <end position="201"/>
    </location>
</feature>
<keyword evidence="3 5" id="KW-1133">Transmembrane helix</keyword>
<keyword evidence="8" id="KW-1185">Reference proteome</keyword>
<dbReference type="PANTHER" id="PTHR23534:SF1">
    <property type="entry name" value="MAJOR FACILITATOR SUPERFAMILY PROTEIN"/>
    <property type="match status" value="1"/>
</dbReference>
<dbReference type="EMBL" id="BAAAHH010000003">
    <property type="protein sequence ID" value="GAA0942084.1"/>
    <property type="molecule type" value="Genomic_DNA"/>
</dbReference>
<evidence type="ECO:0000256" key="4">
    <source>
        <dbReference type="ARBA" id="ARBA00023136"/>
    </source>
</evidence>
<sequence>MTTVGSGQAWTAQQGAYRAAVQRRVLAVLTAGQVLGGIGVGLGVAAGTLVARELSGSEVVGGLAQTSAVLGAALIAIPAARLSAGSGRRSALSFGYGMGTLGALVAALAAAFGSWPLFLAGLLLFGGASAAGYAARYSATDLSRPGHAARDLSIVVWASTGGAVLGPLLAGKTDALGGHTGVYLLATAVFALAALAVFVGLRPDPLRVAHLGSGREEIPPDRSLRTGLRVLGRSPSARVAVMAITVSHTAMVALMSMTPVHLDHGGAGLGTVGVVISLHIAGMYALSPLVGWFADQFGHVPVLLGGQVLLALAAVVAGLAAPESTAQAAVGLVLLGLGWSCGIVAGSALLTESAPVDLRPSVQGLSDLLMNGGAALGGVVAGVIVATLSYPALSALLLLLTLPMGTLLLLARRLAEP</sequence>
<feature type="transmembrane region" description="Helical" evidence="5">
    <location>
        <begin position="239"/>
        <end position="257"/>
    </location>
</feature>
<keyword evidence="4 5" id="KW-0472">Membrane</keyword>
<feature type="transmembrane region" description="Helical" evidence="5">
    <location>
        <begin position="269"/>
        <end position="293"/>
    </location>
</feature>
<dbReference type="Pfam" id="PF07690">
    <property type="entry name" value="MFS_1"/>
    <property type="match status" value="1"/>
</dbReference>
<dbReference type="RefSeq" id="WP_344237766.1">
    <property type="nucleotide sequence ID" value="NZ_BAAAHH010000003.1"/>
</dbReference>
<evidence type="ECO:0000256" key="3">
    <source>
        <dbReference type="ARBA" id="ARBA00022989"/>
    </source>
</evidence>
<evidence type="ECO:0000313" key="7">
    <source>
        <dbReference type="EMBL" id="GAA0942084.1"/>
    </source>
</evidence>
<organism evidence="7 8">
    <name type="scientific">Actinocorallia libanotica</name>
    <dbReference type="NCBI Taxonomy" id="46162"/>
    <lineage>
        <taxon>Bacteria</taxon>
        <taxon>Bacillati</taxon>
        <taxon>Actinomycetota</taxon>
        <taxon>Actinomycetes</taxon>
        <taxon>Streptosporangiales</taxon>
        <taxon>Thermomonosporaceae</taxon>
        <taxon>Actinocorallia</taxon>
    </lineage>
</organism>
<feature type="transmembrane region" description="Helical" evidence="5">
    <location>
        <begin position="63"/>
        <end position="82"/>
    </location>
</feature>
<dbReference type="Pfam" id="PF00083">
    <property type="entry name" value="Sugar_tr"/>
    <property type="match status" value="1"/>
</dbReference>
<keyword evidence="2 5" id="KW-0812">Transmembrane</keyword>
<dbReference type="PANTHER" id="PTHR23534">
    <property type="entry name" value="MFS PERMEASE"/>
    <property type="match status" value="1"/>
</dbReference>
<evidence type="ECO:0000256" key="5">
    <source>
        <dbReference type="SAM" id="Phobius"/>
    </source>
</evidence>
<feature type="transmembrane region" description="Helical" evidence="5">
    <location>
        <begin position="326"/>
        <end position="348"/>
    </location>
</feature>
<comment type="subcellular location">
    <subcellularLocation>
        <location evidence="1">Cell membrane</location>
        <topology evidence="1">Multi-pass membrane protein</topology>
    </subcellularLocation>
</comment>
<evidence type="ECO:0000256" key="1">
    <source>
        <dbReference type="ARBA" id="ARBA00004651"/>
    </source>
</evidence>